<organism evidence="1 2">
    <name type="scientific">Cotesia glomerata</name>
    <name type="common">Lepidopteran parasitic wasp</name>
    <name type="synonym">Apanteles glomeratus</name>
    <dbReference type="NCBI Taxonomy" id="32391"/>
    <lineage>
        <taxon>Eukaryota</taxon>
        <taxon>Metazoa</taxon>
        <taxon>Ecdysozoa</taxon>
        <taxon>Arthropoda</taxon>
        <taxon>Hexapoda</taxon>
        <taxon>Insecta</taxon>
        <taxon>Pterygota</taxon>
        <taxon>Neoptera</taxon>
        <taxon>Endopterygota</taxon>
        <taxon>Hymenoptera</taxon>
        <taxon>Apocrita</taxon>
        <taxon>Ichneumonoidea</taxon>
        <taxon>Braconidae</taxon>
        <taxon>Microgastrinae</taxon>
        <taxon>Cotesia</taxon>
    </lineage>
</organism>
<dbReference type="Proteomes" id="UP000826195">
    <property type="component" value="Unassembled WGS sequence"/>
</dbReference>
<gene>
    <name evidence="1" type="ORF">KQX54_000390</name>
</gene>
<protein>
    <submittedName>
        <fullName evidence="1">Uncharacterized protein</fullName>
    </submittedName>
</protein>
<name>A0AAV7IYH9_COTGL</name>
<evidence type="ECO:0000313" key="1">
    <source>
        <dbReference type="EMBL" id="KAH0562556.1"/>
    </source>
</evidence>
<dbReference type="AlphaFoldDB" id="A0AAV7IYH9"/>
<comment type="caution">
    <text evidence="1">The sequence shown here is derived from an EMBL/GenBank/DDBJ whole genome shotgun (WGS) entry which is preliminary data.</text>
</comment>
<evidence type="ECO:0000313" key="2">
    <source>
        <dbReference type="Proteomes" id="UP000826195"/>
    </source>
</evidence>
<accession>A0AAV7IYH9</accession>
<reference evidence="1 2" key="1">
    <citation type="journal article" date="2021" name="J. Hered.">
        <title>A chromosome-level genome assembly of the parasitoid wasp, Cotesia glomerata (Hymenoptera: Braconidae).</title>
        <authorList>
            <person name="Pinto B.J."/>
            <person name="Weis J.J."/>
            <person name="Gamble T."/>
            <person name="Ode P.J."/>
            <person name="Paul R."/>
            <person name="Zaspel J.M."/>
        </authorList>
    </citation>
    <scope>NUCLEOTIDE SEQUENCE [LARGE SCALE GENOMIC DNA]</scope>
    <source>
        <strain evidence="1">CgM1</strain>
    </source>
</reference>
<sequence length="77" mass="9275">MDRGRSDRDYDYERFRRRILCLKRELNNYRSRRNRKRPPIEDRDCAALDINSGERLVQRRKAGTLEKIAYSGELAKS</sequence>
<keyword evidence="2" id="KW-1185">Reference proteome</keyword>
<proteinExistence type="predicted"/>
<dbReference type="EMBL" id="JAHXZJ010000079">
    <property type="protein sequence ID" value="KAH0562556.1"/>
    <property type="molecule type" value="Genomic_DNA"/>
</dbReference>